<keyword evidence="3" id="KW-1185">Reference proteome</keyword>
<reference evidence="2" key="1">
    <citation type="submission" date="2023-09" db="EMBL/GenBank/DDBJ databases">
        <title>Flavobacterium sp. 20NA77.7 isolated from freshwater.</title>
        <authorList>
            <person name="Le V."/>
            <person name="Ko S.-R."/>
            <person name="Ahn C.-Y."/>
            <person name="Oh H.-M."/>
        </authorList>
    </citation>
    <scope>NUCLEOTIDE SEQUENCE</scope>
    <source>
        <strain evidence="2">20NA77.7</strain>
    </source>
</reference>
<accession>A0ABY9R6N2</accession>
<feature type="signal peptide" evidence="1">
    <location>
        <begin position="1"/>
        <end position="20"/>
    </location>
</feature>
<evidence type="ECO:0000256" key="1">
    <source>
        <dbReference type="SAM" id="SignalP"/>
    </source>
</evidence>
<gene>
    <name evidence="2" type="ORF">RF683_05330</name>
</gene>
<sequence>MNRIFLILILFCLFSCKAQKGINIGSKIEQNMKGNSKILIPSGALVNSVTYLYNNNYFTLGINNDNTLVYISTVDPNFKIEGFKINDDISKIYENSKVKYAIGWGYYIQIDSDWYAGFDINSKPTKLSKIQWFFKYRFIEGNKNLFKN</sequence>
<evidence type="ECO:0000313" key="2">
    <source>
        <dbReference type="EMBL" id="WMW76923.1"/>
    </source>
</evidence>
<dbReference type="EMBL" id="CP133721">
    <property type="protein sequence ID" value="WMW76923.1"/>
    <property type="molecule type" value="Genomic_DNA"/>
</dbReference>
<feature type="chain" id="PRO_5047510272" evidence="1">
    <location>
        <begin position="21"/>
        <end position="148"/>
    </location>
</feature>
<evidence type="ECO:0000313" key="3">
    <source>
        <dbReference type="Proteomes" id="UP001180481"/>
    </source>
</evidence>
<dbReference type="Proteomes" id="UP001180481">
    <property type="component" value="Chromosome"/>
</dbReference>
<dbReference type="RefSeq" id="WP_309531308.1">
    <property type="nucleotide sequence ID" value="NZ_CP133721.1"/>
</dbReference>
<protein>
    <submittedName>
        <fullName evidence="2">Uncharacterized protein</fullName>
    </submittedName>
</protein>
<proteinExistence type="predicted"/>
<keyword evidence="1" id="KW-0732">Signal</keyword>
<organism evidence="2 3">
    <name type="scientific">Flavobacterium nakdongensis</name>
    <dbReference type="NCBI Taxonomy" id="3073563"/>
    <lineage>
        <taxon>Bacteria</taxon>
        <taxon>Pseudomonadati</taxon>
        <taxon>Bacteroidota</taxon>
        <taxon>Flavobacteriia</taxon>
        <taxon>Flavobacteriales</taxon>
        <taxon>Flavobacteriaceae</taxon>
        <taxon>Flavobacterium</taxon>
    </lineage>
</organism>
<name>A0ABY9R6N2_9FLAO</name>